<dbReference type="PROSITE" id="PS50157">
    <property type="entry name" value="ZINC_FINGER_C2H2_2"/>
    <property type="match status" value="1"/>
</dbReference>
<dbReference type="AlphaFoldDB" id="A0A4Y2LU60"/>
<evidence type="ECO:0000313" key="3">
    <source>
        <dbReference type="EMBL" id="GBN17583.1"/>
    </source>
</evidence>
<organism evidence="3 4">
    <name type="scientific">Araneus ventricosus</name>
    <name type="common">Orbweaver spider</name>
    <name type="synonym">Epeira ventricosa</name>
    <dbReference type="NCBI Taxonomy" id="182803"/>
    <lineage>
        <taxon>Eukaryota</taxon>
        <taxon>Metazoa</taxon>
        <taxon>Ecdysozoa</taxon>
        <taxon>Arthropoda</taxon>
        <taxon>Chelicerata</taxon>
        <taxon>Arachnida</taxon>
        <taxon>Araneae</taxon>
        <taxon>Araneomorphae</taxon>
        <taxon>Entelegynae</taxon>
        <taxon>Araneoidea</taxon>
        <taxon>Araneidae</taxon>
        <taxon>Araneus</taxon>
    </lineage>
</organism>
<keyword evidence="1" id="KW-0479">Metal-binding</keyword>
<keyword evidence="4" id="KW-1185">Reference proteome</keyword>
<accession>A0A4Y2LU60</accession>
<evidence type="ECO:0000259" key="2">
    <source>
        <dbReference type="PROSITE" id="PS50157"/>
    </source>
</evidence>
<dbReference type="InterPro" id="IPR013087">
    <property type="entry name" value="Znf_C2H2_type"/>
</dbReference>
<reference evidence="3 4" key="1">
    <citation type="journal article" date="2019" name="Sci. Rep.">
        <title>Orb-weaving spider Araneus ventricosus genome elucidates the spidroin gene catalogue.</title>
        <authorList>
            <person name="Kono N."/>
            <person name="Nakamura H."/>
            <person name="Ohtoshi R."/>
            <person name="Moran D.A.P."/>
            <person name="Shinohara A."/>
            <person name="Yoshida Y."/>
            <person name="Fujiwara M."/>
            <person name="Mori M."/>
            <person name="Tomita M."/>
            <person name="Arakawa K."/>
        </authorList>
    </citation>
    <scope>NUCLEOTIDE SEQUENCE [LARGE SCALE GENOMIC DNA]</scope>
</reference>
<dbReference type="InterPro" id="IPR036236">
    <property type="entry name" value="Znf_C2H2_sf"/>
</dbReference>
<dbReference type="GO" id="GO:0008270">
    <property type="term" value="F:zinc ion binding"/>
    <property type="evidence" value="ECO:0007669"/>
    <property type="project" value="UniProtKB-KW"/>
</dbReference>
<dbReference type="Proteomes" id="UP000499080">
    <property type="component" value="Unassembled WGS sequence"/>
</dbReference>
<protein>
    <recommendedName>
        <fullName evidence="2">C2H2-type domain-containing protein</fullName>
    </recommendedName>
</protein>
<keyword evidence="1" id="KW-0863">Zinc-finger</keyword>
<evidence type="ECO:0000313" key="4">
    <source>
        <dbReference type="Proteomes" id="UP000499080"/>
    </source>
</evidence>
<proteinExistence type="predicted"/>
<dbReference type="Gene3D" id="3.30.160.60">
    <property type="entry name" value="Classic Zinc Finger"/>
    <property type="match status" value="1"/>
</dbReference>
<feature type="domain" description="C2H2-type" evidence="2">
    <location>
        <begin position="110"/>
        <end position="137"/>
    </location>
</feature>
<gene>
    <name evidence="3" type="ORF">AVEN_121081_1</name>
</gene>
<keyword evidence="1" id="KW-0862">Zinc</keyword>
<evidence type="ECO:0000256" key="1">
    <source>
        <dbReference type="PROSITE-ProRule" id="PRU00042"/>
    </source>
</evidence>
<name>A0A4Y2LU60_ARAVE</name>
<sequence>MSSKSLFTTNPHISVSPLVSFPSYNRTYPRDGSDSVELELQKSNLNERPILQDDRYNPSSAFDVSLLQYMSGDQSLDGSHPDTSPKGAYTYVAISDVDVVAQRRSEDTHFVCPMSGKSNRRRADFVVHYQTHTGEKPCLRYV</sequence>
<dbReference type="SUPFAM" id="SSF57667">
    <property type="entry name" value="beta-beta-alpha zinc fingers"/>
    <property type="match status" value="1"/>
</dbReference>
<dbReference type="EMBL" id="BGPR01006275">
    <property type="protein sequence ID" value="GBN17583.1"/>
    <property type="molecule type" value="Genomic_DNA"/>
</dbReference>
<comment type="caution">
    <text evidence="3">The sequence shown here is derived from an EMBL/GenBank/DDBJ whole genome shotgun (WGS) entry which is preliminary data.</text>
</comment>